<protein>
    <recommendedName>
        <fullName evidence="2">Zinc-ribbon domain-containing protein</fullName>
    </recommendedName>
</protein>
<feature type="transmembrane region" description="Helical" evidence="1">
    <location>
        <begin position="182"/>
        <end position="204"/>
    </location>
</feature>
<keyword evidence="4" id="KW-1185">Reference proteome</keyword>
<keyword evidence="1" id="KW-0812">Transmembrane</keyword>
<evidence type="ECO:0000259" key="2">
    <source>
        <dbReference type="Pfam" id="PF13240"/>
    </source>
</evidence>
<feature type="transmembrane region" description="Helical" evidence="1">
    <location>
        <begin position="216"/>
        <end position="234"/>
    </location>
</feature>
<gene>
    <name evidence="3" type="ORF">CBP36_03335</name>
</gene>
<dbReference type="Pfam" id="PF13240">
    <property type="entry name" value="Zn_Ribbon_1"/>
    <property type="match status" value="1"/>
</dbReference>
<dbReference type="InterPro" id="IPR019690">
    <property type="entry name" value="DUF2569"/>
</dbReference>
<evidence type="ECO:0000313" key="3">
    <source>
        <dbReference type="EMBL" id="ART58023.1"/>
    </source>
</evidence>
<feature type="transmembrane region" description="Helical" evidence="1">
    <location>
        <begin position="110"/>
        <end position="130"/>
    </location>
</feature>
<feature type="domain" description="Zinc-ribbon" evidence="2">
    <location>
        <begin position="36"/>
        <end position="58"/>
    </location>
</feature>
<evidence type="ECO:0000256" key="1">
    <source>
        <dbReference type="SAM" id="Phobius"/>
    </source>
</evidence>
<dbReference type="EMBL" id="CP021366">
    <property type="protein sequence ID" value="ART58023.1"/>
    <property type="molecule type" value="Genomic_DNA"/>
</dbReference>
<dbReference type="Pfam" id="PF10754">
    <property type="entry name" value="DUF2569"/>
    <property type="match status" value="1"/>
</dbReference>
<evidence type="ECO:0000313" key="4">
    <source>
        <dbReference type="Proteomes" id="UP000194440"/>
    </source>
</evidence>
<keyword evidence="1" id="KW-0472">Membrane</keyword>
<dbReference type="KEGG" id="acis:CBP35_15605"/>
<dbReference type="KEGG" id="acip:CBP36_03335"/>
<proteinExistence type="predicted"/>
<organism evidence="3 4">
    <name type="scientific">Acidovorax carolinensis</name>
    <dbReference type="NCBI Taxonomy" id="553814"/>
    <lineage>
        <taxon>Bacteria</taxon>
        <taxon>Pseudomonadati</taxon>
        <taxon>Pseudomonadota</taxon>
        <taxon>Betaproteobacteria</taxon>
        <taxon>Burkholderiales</taxon>
        <taxon>Comamonadaceae</taxon>
        <taxon>Acidovorax</taxon>
    </lineage>
</organism>
<sequence length="277" mass="31121">MRVVLIAQKPFKTVTFCEANDVRHQLNEMDKQVSNFCTQCGKPNEASSKFCFNCGAPLVNPLATESPQKTSSHIFTPPTQIAERTQANLETTKITADVLKFTGVGGWLRFLVIVLMVLGPLFALGTLGNLQIEFKALESRLPAFGQLLDIALAFTFLQVLWSIVVGYRLAKKYHDAPSLAKWFFILTPVLFIVQSLLMLSVTGLPRESANAMKGTLVLEFFKTVMSSLIWYLYLVRSKRVRYTYPDPITHVHCPDCRQLVYSQSATCPHCRAKLIPQ</sequence>
<feature type="transmembrane region" description="Helical" evidence="1">
    <location>
        <begin position="150"/>
        <end position="170"/>
    </location>
</feature>
<dbReference type="OrthoDB" id="9785312at2"/>
<name>A0A240UAD3_9BURK</name>
<keyword evidence="1" id="KW-1133">Transmembrane helix</keyword>
<dbReference type="AlphaFoldDB" id="A0A240UAD3"/>
<accession>A0A240UAD3</accession>
<dbReference type="Proteomes" id="UP000194440">
    <property type="component" value="Chromosome"/>
</dbReference>
<reference evidence="3" key="1">
    <citation type="submission" date="2017-05" db="EMBL/GenBank/DDBJ databases">
        <title>Polyphasic characterization of four soil-derived phenanthrene-degrading Acidovorax strains and proposal of Acidovorax phenanthrenivorans sp. nov.</title>
        <authorList>
            <person name="Singleton D."/>
            <person name="Lee J."/>
            <person name="Dickey A.N."/>
            <person name="Stroud A."/>
            <person name="Scholl E.H."/>
            <person name="Wright F.A."/>
            <person name="Aitken M.D."/>
        </authorList>
    </citation>
    <scope>NUCLEOTIDE SEQUENCE</scope>
    <source>
        <strain evidence="3">P4</strain>
    </source>
</reference>
<dbReference type="InterPro" id="IPR026870">
    <property type="entry name" value="Zinc_ribbon_dom"/>
</dbReference>